<organism evidence="6 7">
    <name type="scientific">candidate division WWE3 bacterium</name>
    <dbReference type="NCBI Taxonomy" id="2053526"/>
    <lineage>
        <taxon>Bacteria</taxon>
        <taxon>Katanobacteria</taxon>
    </lineage>
</organism>
<dbReference type="InterPro" id="IPR016704">
    <property type="entry name" value="Conjugal_tfr_TrbD"/>
</dbReference>
<evidence type="ECO:0000313" key="7">
    <source>
        <dbReference type="Proteomes" id="UP000710385"/>
    </source>
</evidence>
<evidence type="ECO:0000256" key="4">
    <source>
        <dbReference type="ARBA" id="ARBA00023136"/>
    </source>
</evidence>
<evidence type="ECO:0000256" key="2">
    <source>
        <dbReference type="ARBA" id="ARBA00022692"/>
    </source>
</evidence>
<keyword evidence="4 5" id="KW-0472">Membrane</keyword>
<evidence type="ECO:0000256" key="1">
    <source>
        <dbReference type="ARBA" id="ARBA00004370"/>
    </source>
</evidence>
<dbReference type="Pfam" id="PF05101">
    <property type="entry name" value="VirB3"/>
    <property type="match status" value="1"/>
</dbReference>
<dbReference type="Proteomes" id="UP000710385">
    <property type="component" value="Unassembled WGS sequence"/>
</dbReference>
<dbReference type="AlphaFoldDB" id="A0A928TTZ4"/>
<accession>A0A928TTZ4</accession>
<feature type="transmembrane region" description="Helical" evidence="5">
    <location>
        <begin position="32"/>
        <end position="65"/>
    </location>
</feature>
<comment type="caution">
    <text evidence="6">The sequence shown here is derived from an EMBL/GenBank/DDBJ whole genome shotgun (WGS) entry which is preliminary data.</text>
</comment>
<dbReference type="EMBL" id="JABTTY010000004">
    <property type="protein sequence ID" value="MBE7526079.1"/>
    <property type="molecule type" value="Genomic_DNA"/>
</dbReference>
<keyword evidence="2 5" id="KW-0812">Transmembrane</keyword>
<dbReference type="PIRSF" id="PIRSF017854">
    <property type="entry name" value="T4SS_TrbD"/>
    <property type="match status" value="1"/>
</dbReference>
<protein>
    <submittedName>
        <fullName evidence="6">VirB3 family type IV secretion system protein</fullName>
    </submittedName>
</protein>
<dbReference type="InterPro" id="IPR007792">
    <property type="entry name" value="T4SS_VirB3/TrbD/AvhB"/>
</dbReference>
<evidence type="ECO:0000313" key="6">
    <source>
        <dbReference type="EMBL" id="MBE7526079.1"/>
    </source>
</evidence>
<sequence length="105" mass="12172">MAQSVDKKRKTAFHRALHRPQQIMGGERELMLFSMLIAGTLVITAMNWVATAIGLFVWTLCIYGLRRMAKADPEMSKIYLRQLRYGVYYGPFSKYSRVSKSSRNY</sequence>
<dbReference type="NCBIfam" id="NF010395">
    <property type="entry name" value="PRK13823.1"/>
    <property type="match status" value="1"/>
</dbReference>
<reference evidence="6" key="1">
    <citation type="submission" date="2020-05" db="EMBL/GenBank/DDBJ databases">
        <title>High-Quality Genomes of Partial-Nitritation/Anammox System by Hierarchical Clustering Based Hybrid Assembly.</title>
        <authorList>
            <person name="Liu L."/>
            <person name="Wang Y."/>
            <person name="Che Y."/>
            <person name="Chen Y."/>
            <person name="Xia Y."/>
            <person name="Luo R."/>
            <person name="Cheng S.H."/>
            <person name="Zheng C."/>
            <person name="Zhang T."/>
        </authorList>
    </citation>
    <scope>NUCLEOTIDE SEQUENCE</scope>
    <source>
        <strain evidence="6">H1_PAT1</strain>
    </source>
</reference>
<dbReference type="GO" id="GO:0016020">
    <property type="term" value="C:membrane"/>
    <property type="evidence" value="ECO:0007669"/>
    <property type="project" value="UniProtKB-SubCell"/>
</dbReference>
<proteinExistence type="predicted"/>
<gene>
    <name evidence="6" type="ORF">HS096_07470</name>
</gene>
<name>A0A928TTZ4_UNCKA</name>
<keyword evidence="3 5" id="KW-1133">Transmembrane helix</keyword>
<evidence type="ECO:0000256" key="5">
    <source>
        <dbReference type="SAM" id="Phobius"/>
    </source>
</evidence>
<evidence type="ECO:0000256" key="3">
    <source>
        <dbReference type="ARBA" id="ARBA00022989"/>
    </source>
</evidence>
<comment type="subcellular location">
    <subcellularLocation>
        <location evidence="1">Membrane</location>
    </subcellularLocation>
</comment>